<protein>
    <submittedName>
        <fullName evidence="2">Uncharacterized protein</fullName>
    </submittedName>
</protein>
<accession>A0A803Y4G0</accession>
<dbReference type="Ensembl" id="ENSMGAT00000025118.1">
    <property type="protein sequence ID" value="ENSMGAP00000026657.1"/>
    <property type="gene ID" value="ENSMGAG00000021807.1"/>
</dbReference>
<keyword evidence="3" id="KW-1185">Reference proteome</keyword>
<dbReference type="InParanoid" id="A0A803Y4G0"/>
<reference evidence="2" key="1">
    <citation type="journal article" date="2010" name="PLoS Biol.">
        <title>Multi-platform next-generation sequencing of the domestic turkey (Meleagris gallopavo): genome assembly and analysis.</title>
        <authorList>
            <person name="Dalloul R.A."/>
            <person name="Long J.A."/>
            <person name="Zimin A.V."/>
            <person name="Aslam L."/>
            <person name="Beal K."/>
            <person name="Blomberg L.A."/>
            <person name="Bouffard P."/>
            <person name="Burt D.W."/>
            <person name="Crasta O."/>
            <person name="Crooijmans R.P."/>
            <person name="Cooper K."/>
            <person name="Coulombe R.A."/>
            <person name="De S."/>
            <person name="Delany M.E."/>
            <person name="Dodgson J.B."/>
            <person name="Dong J.J."/>
            <person name="Evans C."/>
            <person name="Frederickson K.M."/>
            <person name="Flicek P."/>
            <person name="Florea L."/>
            <person name="Folkerts O."/>
            <person name="Groenen M.A."/>
            <person name="Harkins T.T."/>
            <person name="Herrero J."/>
            <person name="Hoffmann S."/>
            <person name="Megens H.J."/>
            <person name="Jiang A."/>
            <person name="de Jong P."/>
            <person name="Kaiser P."/>
            <person name="Kim H."/>
            <person name="Kim K.W."/>
            <person name="Kim S."/>
            <person name="Langenberger D."/>
            <person name="Lee M.K."/>
            <person name="Lee T."/>
            <person name="Mane S."/>
            <person name="Marcais G."/>
            <person name="Marz M."/>
            <person name="McElroy A.P."/>
            <person name="Modise T."/>
            <person name="Nefedov M."/>
            <person name="Notredame C."/>
            <person name="Paton I.R."/>
            <person name="Payne W.S."/>
            <person name="Pertea G."/>
            <person name="Prickett D."/>
            <person name="Puiu D."/>
            <person name="Qioa D."/>
            <person name="Raineri E."/>
            <person name="Ruffier M."/>
            <person name="Salzberg S.L."/>
            <person name="Schatz M.C."/>
            <person name="Scheuring C."/>
            <person name="Schmidt C.J."/>
            <person name="Schroeder S."/>
            <person name="Searle S.M."/>
            <person name="Smith E.J."/>
            <person name="Smith J."/>
            <person name="Sonstegard T.S."/>
            <person name="Stadler P.F."/>
            <person name="Tafer H."/>
            <person name="Tu Z.J."/>
            <person name="Van Tassell C.P."/>
            <person name="Vilella A.J."/>
            <person name="Williams K.P."/>
            <person name="Yorke J.A."/>
            <person name="Zhang L."/>
            <person name="Zhang H.B."/>
            <person name="Zhang X."/>
            <person name="Zhang Y."/>
            <person name="Reed K.M."/>
        </authorList>
    </citation>
    <scope>NUCLEOTIDE SEQUENCE [LARGE SCALE GENOMIC DNA]</scope>
</reference>
<keyword evidence="1" id="KW-0472">Membrane</keyword>
<sequence length="73" mass="7759">MVLGDTLGLSPPPLVPISITMDLLTAAGCAVAVLLVTMTVALLGVAHRLGLLYQLFHKVGRTEPKTFYPPLVF</sequence>
<name>A0A803Y4G0_MELGA</name>
<proteinExistence type="predicted"/>
<reference evidence="2" key="3">
    <citation type="submission" date="2025-09" db="UniProtKB">
        <authorList>
            <consortium name="Ensembl"/>
        </authorList>
    </citation>
    <scope>IDENTIFICATION</scope>
</reference>
<evidence type="ECO:0000313" key="3">
    <source>
        <dbReference type="Proteomes" id="UP000001645"/>
    </source>
</evidence>
<reference evidence="2" key="2">
    <citation type="submission" date="2025-08" db="UniProtKB">
        <authorList>
            <consortium name="Ensembl"/>
        </authorList>
    </citation>
    <scope>IDENTIFICATION</scope>
</reference>
<organism evidence="2 3">
    <name type="scientific">Meleagris gallopavo</name>
    <name type="common">Wild turkey</name>
    <dbReference type="NCBI Taxonomy" id="9103"/>
    <lineage>
        <taxon>Eukaryota</taxon>
        <taxon>Metazoa</taxon>
        <taxon>Chordata</taxon>
        <taxon>Craniata</taxon>
        <taxon>Vertebrata</taxon>
        <taxon>Euteleostomi</taxon>
        <taxon>Archelosauria</taxon>
        <taxon>Archosauria</taxon>
        <taxon>Dinosauria</taxon>
        <taxon>Saurischia</taxon>
        <taxon>Theropoda</taxon>
        <taxon>Coelurosauria</taxon>
        <taxon>Aves</taxon>
        <taxon>Neognathae</taxon>
        <taxon>Galloanserae</taxon>
        <taxon>Galliformes</taxon>
        <taxon>Phasianidae</taxon>
        <taxon>Meleagridinae</taxon>
        <taxon>Meleagris</taxon>
    </lineage>
</organism>
<evidence type="ECO:0000313" key="2">
    <source>
        <dbReference type="Ensembl" id="ENSMGAP00000026657.1"/>
    </source>
</evidence>
<feature type="transmembrane region" description="Helical" evidence="1">
    <location>
        <begin position="23"/>
        <end position="46"/>
    </location>
</feature>
<dbReference type="AlphaFoldDB" id="A0A803Y4G0"/>
<evidence type="ECO:0000256" key="1">
    <source>
        <dbReference type="SAM" id="Phobius"/>
    </source>
</evidence>
<dbReference type="Proteomes" id="UP000001645">
    <property type="component" value="Unplaced"/>
</dbReference>
<keyword evidence="1" id="KW-0812">Transmembrane</keyword>
<keyword evidence="1" id="KW-1133">Transmembrane helix</keyword>